<accession>A0A177T7Z8</accession>
<sequence>MSPSKWPVAFGQFPLANKSSNSTLLVGHGGIPDDKSVLAGRNGKCFKDSYDIVDNVQFYHFISDKKFKDKKLRAKCVLCHNVYFDQMSKPKKHFQRHPFHVDAPTVQADHAHNWEELSSSSSWKGSRSIFQHQIKPGLLDILKPPARFRIFLSA</sequence>
<dbReference type="AlphaFoldDB" id="A0A177T7Z8"/>
<reference evidence="1" key="2">
    <citation type="journal article" date="2019" name="IMA Fungus">
        <title>Genome sequencing and comparison of five Tilletia species to identify candidate genes for the detection of regulated species infecting wheat.</title>
        <authorList>
            <person name="Nguyen H.D.T."/>
            <person name="Sultana T."/>
            <person name="Kesanakurti P."/>
            <person name="Hambleton S."/>
        </authorList>
    </citation>
    <scope>NUCLEOTIDE SEQUENCE</scope>
    <source>
        <strain evidence="1">DAOMC 236416</strain>
    </source>
</reference>
<dbReference type="EMBL" id="LWDF02001601">
    <property type="protein sequence ID" value="KAE8237879.1"/>
    <property type="molecule type" value="Genomic_DNA"/>
</dbReference>
<evidence type="ECO:0000313" key="1">
    <source>
        <dbReference type="EMBL" id="KAE8237879.1"/>
    </source>
</evidence>
<keyword evidence="2" id="KW-1185">Reference proteome</keyword>
<evidence type="ECO:0000313" key="2">
    <source>
        <dbReference type="Proteomes" id="UP000077521"/>
    </source>
</evidence>
<proteinExistence type="predicted"/>
<dbReference type="Proteomes" id="UP000077521">
    <property type="component" value="Unassembled WGS sequence"/>
</dbReference>
<organism evidence="1 2">
    <name type="scientific">Tilletia indica</name>
    <dbReference type="NCBI Taxonomy" id="43049"/>
    <lineage>
        <taxon>Eukaryota</taxon>
        <taxon>Fungi</taxon>
        <taxon>Dikarya</taxon>
        <taxon>Basidiomycota</taxon>
        <taxon>Ustilaginomycotina</taxon>
        <taxon>Exobasidiomycetes</taxon>
        <taxon>Tilletiales</taxon>
        <taxon>Tilletiaceae</taxon>
        <taxon>Tilletia</taxon>
    </lineage>
</organism>
<name>A0A177T7Z8_9BASI</name>
<comment type="caution">
    <text evidence="1">The sequence shown here is derived from an EMBL/GenBank/DDBJ whole genome shotgun (WGS) entry which is preliminary data.</text>
</comment>
<reference evidence="1" key="1">
    <citation type="submission" date="2016-04" db="EMBL/GenBank/DDBJ databases">
        <authorList>
            <person name="Nguyen H.D."/>
            <person name="Samba Siva P."/>
            <person name="Cullis J."/>
            <person name="Levesque C.A."/>
            <person name="Hambleton S."/>
        </authorList>
    </citation>
    <scope>NUCLEOTIDE SEQUENCE</scope>
    <source>
        <strain evidence="1">DAOMC 236416</strain>
    </source>
</reference>
<gene>
    <name evidence="1" type="ORF">A4X13_0g8605</name>
</gene>
<protein>
    <submittedName>
        <fullName evidence="1">Uncharacterized protein</fullName>
    </submittedName>
</protein>